<dbReference type="Proteomes" id="UP001408789">
    <property type="component" value="Unassembled WGS sequence"/>
</dbReference>
<sequence>MRVAAFQRGQLGLRVHVFSIHDNAGHVLEQAYVPSPPSPLCVLLLRPSSTVADHYACQALCYIQLLLLKTHLCCFEFKNVTVNRYSVRCMMDDGFGKISVMLSDASLIAMIGLRSFNLISIREFDDDNSLPTPISSLINTNWLLTISKGHKVDDSLLEFQGAGVSLVPLTVIPPDGPATHDIGTSEDRWDPGVDISDQSGNVPSSQGSLSPPVHQPGGGNVAG</sequence>
<evidence type="ECO:0000313" key="3">
    <source>
        <dbReference type="Proteomes" id="UP001408789"/>
    </source>
</evidence>
<comment type="caution">
    <text evidence="2">The sequence shown here is derived from an EMBL/GenBank/DDBJ whole genome shotgun (WGS) entry which is preliminary data.</text>
</comment>
<dbReference type="EMBL" id="JBCNJP010000021">
    <property type="protein sequence ID" value="KAK9058935.1"/>
    <property type="molecule type" value="Genomic_DNA"/>
</dbReference>
<gene>
    <name evidence="2" type="ORF">SSX86_021552</name>
</gene>
<evidence type="ECO:0000313" key="2">
    <source>
        <dbReference type="EMBL" id="KAK9058935.1"/>
    </source>
</evidence>
<dbReference type="AlphaFoldDB" id="A0AAP0GTW8"/>
<name>A0AAP0GTW8_9ASTR</name>
<protein>
    <submittedName>
        <fullName evidence="2">Uncharacterized protein</fullName>
    </submittedName>
</protein>
<organism evidence="2 3">
    <name type="scientific">Deinandra increscens subsp. villosa</name>
    <dbReference type="NCBI Taxonomy" id="3103831"/>
    <lineage>
        <taxon>Eukaryota</taxon>
        <taxon>Viridiplantae</taxon>
        <taxon>Streptophyta</taxon>
        <taxon>Embryophyta</taxon>
        <taxon>Tracheophyta</taxon>
        <taxon>Spermatophyta</taxon>
        <taxon>Magnoliopsida</taxon>
        <taxon>eudicotyledons</taxon>
        <taxon>Gunneridae</taxon>
        <taxon>Pentapetalae</taxon>
        <taxon>asterids</taxon>
        <taxon>campanulids</taxon>
        <taxon>Asterales</taxon>
        <taxon>Asteraceae</taxon>
        <taxon>Asteroideae</taxon>
        <taxon>Heliantheae alliance</taxon>
        <taxon>Madieae</taxon>
        <taxon>Madiinae</taxon>
        <taxon>Deinandra</taxon>
    </lineage>
</organism>
<evidence type="ECO:0000256" key="1">
    <source>
        <dbReference type="SAM" id="MobiDB-lite"/>
    </source>
</evidence>
<accession>A0AAP0GTW8</accession>
<dbReference type="InterPro" id="IPR012340">
    <property type="entry name" value="NA-bd_OB-fold"/>
</dbReference>
<keyword evidence="3" id="KW-1185">Reference proteome</keyword>
<reference evidence="2 3" key="1">
    <citation type="submission" date="2024-04" db="EMBL/GenBank/DDBJ databases">
        <title>The reference genome of an endangered Asteraceae, Deinandra increscens subsp. villosa, native to the Central Coast of California.</title>
        <authorList>
            <person name="Guilliams M."/>
            <person name="Hasenstab-Lehman K."/>
            <person name="Meyer R."/>
            <person name="Mcevoy S."/>
        </authorList>
    </citation>
    <scope>NUCLEOTIDE SEQUENCE [LARGE SCALE GENOMIC DNA]</scope>
    <source>
        <tissue evidence="2">Leaf</tissue>
    </source>
</reference>
<dbReference type="Gene3D" id="2.40.50.140">
    <property type="entry name" value="Nucleic acid-binding proteins"/>
    <property type="match status" value="1"/>
</dbReference>
<feature type="region of interest" description="Disordered" evidence="1">
    <location>
        <begin position="175"/>
        <end position="223"/>
    </location>
</feature>
<feature type="compositionally biased region" description="Polar residues" evidence="1">
    <location>
        <begin position="196"/>
        <end position="209"/>
    </location>
</feature>
<proteinExistence type="predicted"/>